<gene>
    <name evidence="2" type="ORF">AOE01nite_11280</name>
</gene>
<accession>A0A511XIY0</accession>
<evidence type="ECO:0000313" key="3">
    <source>
        <dbReference type="Proteomes" id="UP000321746"/>
    </source>
</evidence>
<protein>
    <submittedName>
        <fullName evidence="2">Uncharacterized protein</fullName>
    </submittedName>
</protein>
<evidence type="ECO:0000313" key="2">
    <source>
        <dbReference type="EMBL" id="GEN62904.1"/>
    </source>
</evidence>
<organism evidence="2 3">
    <name type="scientific">Acetobacter oeni</name>
    <dbReference type="NCBI Taxonomy" id="304077"/>
    <lineage>
        <taxon>Bacteria</taxon>
        <taxon>Pseudomonadati</taxon>
        <taxon>Pseudomonadota</taxon>
        <taxon>Alphaproteobacteria</taxon>
        <taxon>Acetobacterales</taxon>
        <taxon>Acetobacteraceae</taxon>
        <taxon>Acetobacter</taxon>
    </lineage>
</organism>
<keyword evidence="3" id="KW-1185">Reference proteome</keyword>
<dbReference type="AlphaFoldDB" id="A0A511XIY0"/>
<feature type="compositionally biased region" description="Polar residues" evidence="1">
    <location>
        <begin position="1"/>
        <end position="12"/>
    </location>
</feature>
<feature type="compositionally biased region" description="Polar residues" evidence="1">
    <location>
        <begin position="38"/>
        <end position="60"/>
    </location>
</feature>
<dbReference type="EMBL" id="BJYG01000012">
    <property type="protein sequence ID" value="GEN62904.1"/>
    <property type="molecule type" value="Genomic_DNA"/>
</dbReference>
<reference evidence="2 3" key="1">
    <citation type="submission" date="2019-07" db="EMBL/GenBank/DDBJ databases">
        <title>Whole genome shotgun sequence of Acetobacter oeni NBRC 105207.</title>
        <authorList>
            <person name="Hosoyama A."/>
            <person name="Uohara A."/>
            <person name="Ohji S."/>
            <person name="Ichikawa N."/>
        </authorList>
    </citation>
    <scope>NUCLEOTIDE SEQUENCE [LARGE SCALE GENOMIC DNA]</scope>
    <source>
        <strain evidence="2 3">NBRC 105207</strain>
    </source>
</reference>
<evidence type="ECO:0000256" key="1">
    <source>
        <dbReference type="SAM" id="MobiDB-lite"/>
    </source>
</evidence>
<proteinExistence type="predicted"/>
<comment type="caution">
    <text evidence="2">The sequence shown here is derived from an EMBL/GenBank/DDBJ whole genome shotgun (WGS) entry which is preliminary data.</text>
</comment>
<feature type="region of interest" description="Disordered" evidence="1">
    <location>
        <begin position="1"/>
        <end position="79"/>
    </location>
</feature>
<sequence length="79" mass="8656">MSGHFNAQSARTFGSLCPDRKKEADSCQQGRSPDSPKNIETSPGLTEEWQQSSGPDQSVYSDVKKQSALKYAPEHIRSG</sequence>
<dbReference type="Proteomes" id="UP000321746">
    <property type="component" value="Unassembled WGS sequence"/>
</dbReference>
<name>A0A511XIY0_9PROT</name>